<feature type="domain" description="Helicase C-terminal" evidence="14">
    <location>
        <begin position="1456"/>
        <end position="1615"/>
    </location>
</feature>
<dbReference type="RefSeq" id="XP_013084958.2">
    <property type="nucleotide sequence ID" value="XM_013229504.2"/>
</dbReference>
<evidence type="ECO:0000256" key="6">
    <source>
        <dbReference type="ARBA" id="ARBA00022806"/>
    </source>
</evidence>
<dbReference type="PROSITE" id="PS50089">
    <property type="entry name" value="ZF_RING_2"/>
    <property type="match status" value="1"/>
</dbReference>
<dbReference type="VEuPathDB" id="VectorBase:BGLAX_035181"/>
<dbReference type="KEGG" id="bgt:106069768"/>
<dbReference type="GO" id="GO:0005634">
    <property type="term" value="C:nucleus"/>
    <property type="evidence" value="ECO:0007669"/>
    <property type="project" value="UniProtKB-SubCell"/>
</dbReference>
<dbReference type="InterPro" id="IPR001841">
    <property type="entry name" value="Znf_RING"/>
</dbReference>
<dbReference type="Gene3D" id="3.30.70.2330">
    <property type="match status" value="1"/>
</dbReference>
<dbReference type="SUPFAM" id="SSF52540">
    <property type="entry name" value="P-loop containing nucleoside triphosphate hydrolases"/>
    <property type="match status" value="3"/>
</dbReference>
<dbReference type="OrthoDB" id="276744at2759"/>
<dbReference type="Pfam" id="PF00271">
    <property type="entry name" value="Helicase_C"/>
    <property type="match status" value="1"/>
</dbReference>
<keyword evidence="8" id="KW-0067">ATP-binding</keyword>
<dbReference type="EnsemblMetazoa" id="BGLB033046-RA">
    <property type="protein sequence ID" value="BGLB033046-PA"/>
    <property type="gene ID" value="BGLB033046"/>
</dbReference>
<evidence type="ECO:0000256" key="11">
    <source>
        <dbReference type="SAM" id="MobiDB-lite"/>
    </source>
</evidence>
<dbReference type="InterPro" id="IPR049730">
    <property type="entry name" value="SNF2/RAD54-like_C"/>
</dbReference>
<keyword evidence="5" id="KW-0378">Hydrolase</keyword>
<feature type="region of interest" description="Disordered" evidence="11">
    <location>
        <begin position="1023"/>
        <end position="1042"/>
    </location>
</feature>
<feature type="domain" description="RING-type" evidence="12">
    <location>
        <begin position="1369"/>
        <end position="1410"/>
    </location>
</feature>
<keyword evidence="4 10" id="KW-0863">Zinc-finger</keyword>
<evidence type="ECO:0000259" key="14">
    <source>
        <dbReference type="PROSITE" id="PS51194"/>
    </source>
</evidence>
<dbReference type="GO" id="GO:0005524">
    <property type="term" value="F:ATP binding"/>
    <property type="evidence" value="ECO:0007669"/>
    <property type="project" value="UniProtKB-KW"/>
</dbReference>
<dbReference type="InterPro" id="IPR001650">
    <property type="entry name" value="Helicase_C-like"/>
</dbReference>
<dbReference type="Gene3D" id="3.40.50.10810">
    <property type="entry name" value="Tandem AAA-ATPase domain"/>
    <property type="match status" value="2"/>
</dbReference>
<dbReference type="GO" id="GO:0004386">
    <property type="term" value="F:helicase activity"/>
    <property type="evidence" value="ECO:0007669"/>
    <property type="project" value="UniProtKB-KW"/>
</dbReference>
<dbReference type="SMART" id="SM00184">
    <property type="entry name" value="RING"/>
    <property type="match status" value="1"/>
</dbReference>
<reference evidence="15" key="1">
    <citation type="submission" date="2020-05" db="UniProtKB">
        <authorList>
            <consortium name="EnsemblMetazoa"/>
        </authorList>
    </citation>
    <scope>IDENTIFICATION</scope>
    <source>
        <strain evidence="15">BB02</strain>
    </source>
</reference>
<evidence type="ECO:0000256" key="7">
    <source>
        <dbReference type="ARBA" id="ARBA00022833"/>
    </source>
</evidence>
<feature type="compositionally biased region" description="Low complexity" evidence="11">
    <location>
        <begin position="798"/>
        <end position="807"/>
    </location>
</feature>
<dbReference type="CDD" id="cd18793">
    <property type="entry name" value="SF2_C_SNF"/>
    <property type="match status" value="1"/>
</dbReference>
<dbReference type="PROSITE" id="PS51194">
    <property type="entry name" value="HELICASE_CTER"/>
    <property type="match status" value="1"/>
</dbReference>
<name>A0A2C9LN33_BIOGL</name>
<dbReference type="SUPFAM" id="SSF57850">
    <property type="entry name" value="RING/U-box"/>
    <property type="match status" value="1"/>
</dbReference>
<dbReference type="GO" id="GO:0006281">
    <property type="term" value="P:DNA repair"/>
    <property type="evidence" value="ECO:0007669"/>
    <property type="project" value="TreeGrafter"/>
</dbReference>
<dbReference type="Pfam" id="PF00176">
    <property type="entry name" value="SNF2-rel_dom"/>
    <property type="match status" value="1"/>
</dbReference>
<dbReference type="GO" id="GO:0003676">
    <property type="term" value="F:nucleic acid binding"/>
    <property type="evidence" value="ECO:0007669"/>
    <property type="project" value="InterPro"/>
</dbReference>
<dbReference type="SMART" id="SM00490">
    <property type="entry name" value="HELICc"/>
    <property type="match status" value="1"/>
</dbReference>
<keyword evidence="9" id="KW-0539">Nucleus</keyword>
<keyword evidence="7" id="KW-0862">Zinc</keyword>
<keyword evidence="2" id="KW-0479">Metal-binding</keyword>
<dbReference type="STRING" id="6526.A0A2C9LN33"/>
<evidence type="ECO:0000256" key="2">
    <source>
        <dbReference type="ARBA" id="ARBA00022723"/>
    </source>
</evidence>
<dbReference type="PROSITE" id="PS00518">
    <property type="entry name" value="ZF_RING_1"/>
    <property type="match status" value="1"/>
</dbReference>
<feature type="region of interest" description="Disordered" evidence="11">
    <location>
        <begin position="244"/>
        <end position="269"/>
    </location>
</feature>
<dbReference type="Gene3D" id="3.40.50.300">
    <property type="entry name" value="P-loop containing nucleotide triphosphate hydrolases"/>
    <property type="match status" value="1"/>
</dbReference>
<keyword evidence="6" id="KW-0347">Helicase</keyword>
<dbReference type="PANTHER" id="PTHR45626">
    <property type="entry name" value="TRANSCRIPTION TERMINATION FACTOR 2-RELATED"/>
    <property type="match status" value="1"/>
</dbReference>
<evidence type="ECO:0000256" key="8">
    <source>
        <dbReference type="ARBA" id="ARBA00022840"/>
    </source>
</evidence>
<feature type="compositionally biased region" description="Polar residues" evidence="11">
    <location>
        <begin position="53"/>
        <end position="72"/>
    </location>
</feature>
<proteinExistence type="predicted"/>
<evidence type="ECO:0000256" key="5">
    <source>
        <dbReference type="ARBA" id="ARBA00022801"/>
    </source>
</evidence>
<dbReference type="SMART" id="SM00487">
    <property type="entry name" value="DEXDc"/>
    <property type="match status" value="1"/>
</dbReference>
<dbReference type="InterPro" id="IPR014001">
    <property type="entry name" value="Helicase_ATP-bd"/>
</dbReference>
<accession>A0A2C9LN33</accession>
<evidence type="ECO:0000256" key="4">
    <source>
        <dbReference type="ARBA" id="ARBA00022771"/>
    </source>
</evidence>
<dbReference type="Pfam" id="PF00097">
    <property type="entry name" value="zf-C3HC4"/>
    <property type="match status" value="1"/>
</dbReference>
<dbReference type="InterPro" id="IPR018957">
    <property type="entry name" value="Znf_C3HC4_RING-type"/>
</dbReference>
<dbReference type="InterPro" id="IPR038718">
    <property type="entry name" value="SNF2-like_sf"/>
</dbReference>
<dbReference type="Pfam" id="PF08797">
    <property type="entry name" value="HIRAN"/>
    <property type="match status" value="1"/>
</dbReference>
<evidence type="ECO:0000313" key="15">
    <source>
        <dbReference type="EnsemblMetazoa" id="BGLB033046-PA"/>
    </source>
</evidence>
<evidence type="ECO:0000313" key="16">
    <source>
        <dbReference type="Proteomes" id="UP000076420"/>
    </source>
</evidence>
<evidence type="ECO:0000256" key="10">
    <source>
        <dbReference type="PROSITE-ProRule" id="PRU00175"/>
    </source>
</evidence>
<comment type="subcellular location">
    <subcellularLocation>
        <location evidence="1">Nucleus</location>
    </subcellularLocation>
</comment>
<dbReference type="InterPro" id="IPR050628">
    <property type="entry name" value="SNF2_RAD54_helicase_TF"/>
</dbReference>
<dbReference type="GO" id="GO:0008270">
    <property type="term" value="F:zinc ion binding"/>
    <property type="evidence" value="ECO:0007669"/>
    <property type="project" value="UniProtKB-KW"/>
</dbReference>
<protein>
    <recommendedName>
        <fullName evidence="17">Helicase-like transcription factor</fullName>
    </recommendedName>
</protein>
<evidence type="ECO:0000259" key="13">
    <source>
        <dbReference type="PROSITE" id="PS51192"/>
    </source>
</evidence>
<dbReference type="VEuPathDB" id="VectorBase:BGLB033046"/>
<evidence type="ECO:0000256" key="1">
    <source>
        <dbReference type="ARBA" id="ARBA00004123"/>
    </source>
</evidence>
<dbReference type="GO" id="GO:0008094">
    <property type="term" value="F:ATP-dependent activity, acting on DNA"/>
    <property type="evidence" value="ECO:0007669"/>
    <property type="project" value="TreeGrafter"/>
</dbReference>
<organism evidence="15 16">
    <name type="scientific">Biomphalaria glabrata</name>
    <name type="common">Bloodfluke planorb</name>
    <name type="synonym">Freshwater snail</name>
    <dbReference type="NCBI Taxonomy" id="6526"/>
    <lineage>
        <taxon>Eukaryota</taxon>
        <taxon>Metazoa</taxon>
        <taxon>Spiralia</taxon>
        <taxon>Lophotrochozoa</taxon>
        <taxon>Mollusca</taxon>
        <taxon>Gastropoda</taxon>
        <taxon>Heterobranchia</taxon>
        <taxon>Euthyneura</taxon>
        <taxon>Panpulmonata</taxon>
        <taxon>Hygrophila</taxon>
        <taxon>Lymnaeoidea</taxon>
        <taxon>Planorbidae</taxon>
        <taxon>Biomphalaria</taxon>
    </lineage>
</organism>
<evidence type="ECO:0000256" key="9">
    <source>
        <dbReference type="ARBA" id="ARBA00023242"/>
    </source>
</evidence>
<feature type="domain" description="Helicase ATP-binding" evidence="13">
    <location>
        <begin position="1075"/>
        <end position="1206"/>
    </location>
</feature>
<dbReference type="InterPro" id="IPR027417">
    <property type="entry name" value="P-loop_NTPase"/>
</dbReference>
<dbReference type="InterPro" id="IPR000330">
    <property type="entry name" value="SNF2_N"/>
</dbReference>
<dbReference type="InterPro" id="IPR014905">
    <property type="entry name" value="HIRAN"/>
</dbReference>
<evidence type="ECO:0000256" key="3">
    <source>
        <dbReference type="ARBA" id="ARBA00022741"/>
    </source>
</evidence>
<dbReference type="PROSITE" id="PS51192">
    <property type="entry name" value="HELICASE_ATP_BIND_1"/>
    <property type="match status" value="1"/>
</dbReference>
<evidence type="ECO:0008006" key="17">
    <source>
        <dbReference type="Google" id="ProtNLM"/>
    </source>
</evidence>
<keyword evidence="3" id="KW-0547">Nucleotide-binding</keyword>
<sequence length="1620" mass="181647">MLRMETNTNLRPPGQTSISEDDLEDLFSLNISTDFYPSSNFDVLVEELDRYNGPSNSTRGSEFTTSNAQSDSFSTGVMGLETEAISNAVSISHTSKDTRQDVSESLYPTEEKLGEKSISNFAQIPYSAKDVEYLPEADFNTGPSSYKTEARRQETETNRNIGSCSYLTDMGQDAEINRNSGLIKTRTDETLETNLNSVPISYSTEDLSLETNLNGVHYLREDTAPERNPTSNTYTADMQQERETNWNTGPNSYLAPDMESERVSNSGSNSYLTENTEIEKTFNSNFNTPHHSVNMDSISHFNTDDNIQTYTSQDIEPNLRRAYSPVGLRQSNSNPHPSYSSVGYRPSSTLNVTPSTSFSSIDLGIATSLGSPLKTAYSQQEASNTNSNYPNIGHGSNSFDKHWSPHLAGILDEDVQVFPNSLRALNLLRRSDFPSVSPFSRQKEVFGTINSEITSVYQYRGKVSDNETVYLQRAHNMFDRTAIRVDNKSKEQVGVVKREHSSALTHIMDNNLATVEGKVVNYTADCVFRIPLEITLSGDPSRKDEVLWYFKSNNIPVMACYKSFSPIEVQDRESPIPFDYDYDHVKSSRTYVTPAEMDNELDQMFKTLDEGDKVTEAEASLAVKTQLYPHQKQALNWMICKENKDSLPPFWVQRGHLYMNTLSRKKTAEKPKSIYGGILADDMGLGKTLEMISLIVTNFVNGKPIAEPLSGYTRDSFVKTSKTGPLRIFKSEIENKESPECNGAMNYSPLSPRLNLPNRISPPSLASVSAEWHKSFNNMKSEVVKSEIASSTTELKHSSSFPSLSPSRAMKRSNCEELNDDSSNSIFGFAKGKGLGKKSKFLELENTDSNQSADLSLDFVDLTLPETDLPSMQVDNHFDCDTTKGLTSATHFPSMMKHRIIELAYAAANKSGSRFDLNGAGTFSNNIDSAIDVDALPDINKYEDITPVDSPEVFEVLNDSPDAYSMSSMHRKNSDSDTRSSILESELSSKMKLPDKYAIVISDSEDELPDIKPLDLTKKSTFKKTISGSPHQRTKPDVASETVTSDVTNETVTWKRREVISTHDPATGRTLTTGPRGTLIICPLSVISNWVEQFDEHVDRSVQINLHVYYGPKRTNDITFLLEQDVVITTYATLSSDFKRGYLSPLHRIEWLRVVLDEGHTIRNPAAQQSKAIFELQADRRWVLTGTPIQNSLKDLWSLINFLQVAPFTEKKTWNQIIAGPLVKRERQALKRVSHLVRNLAMRRTKHQQLNGKPLISLPAREVYLETVTLNAEERKIYDAMQINGQDLIGSYYRKGILLNNYGTVLTILLRLRQLCCHPQLVAIGALKKNPGAIFEDIIGTDQRPTHENKEKLIQQLKSVIESGSDEECSICLESLKEPVITACAHIYCKLCIEAVIEKNEQETSCPMCRAPLDKNELYGVEDSATDCPDKDQFHFNPDEWHSSSKVDALMKALNQLRQEDPSIKSVVVSQFTSLLTLLETPLKEQGFVFARLDGTMRAADRAKAVHDFANPVPGGPTIFLLSLKAGGVGINLTAASRVFLLDPAWNPAAEDQCFDRCHRLGQTRDVVITKFVIEDSVEERMLELQEKKKQLIRGVLDKKLSADQRRQKRIEEIKTLFNI</sequence>
<dbReference type="Gene3D" id="3.30.40.10">
    <property type="entry name" value="Zinc/RING finger domain, C3HC4 (zinc finger)"/>
    <property type="match status" value="1"/>
</dbReference>
<evidence type="ECO:0000259" key="12">
    <source>
        <dbReference type="PROSITE" id="PS50089"/>
    </source>
</evidence>
<gene>
    <name evidence="15" type="primary">106069768</name>
</gene>
<dbReference type="InterPro" id="IPR017907">
    <property type="entry name" value="Znf_RING_CS"/>
</dbReference>
<dbReference type="CDD" id="cd16509">
    <property type="entry name" value="RING-HC_HLTF"/>
    <property type="match status" value="1"/>
</dbReference>
<feature type="region of interest" description="Disordered" evidence="11">
    <location>
        <begin position="795"/>
        <end position="817"/>
    </location>
</feature>
<dbReference type="GO" id="GO:0016818">
    <property type="term" value="F:hydrolase activity, acting on acid anhydrides, in phosphorus-containing anhydrides"/>
    <property type="evidence" value="ECO:0007669"/>
    <property type="project" value="InterPro"/>
</dbReference>
<dbReference type="PANTHER" id="PTHR45626:SF17">
    <property type="entry name" value="HELICASE-LIKE TRANSCRIPTION FACTOR"/>
    <property type="match status" value="1"/>
</dbReference>
<dbReference type="InterPro" id="IPR013083">
    <property type="entry name" value="Znf_RING/FYVE/PHD"/>
</dbReference>
<feature type="region of interest" description="Disordered" evidence="11">
    <location>
        <begin position="52"/>
        <end position="72"/>
    </location>
</feature>
<dbReference type="Proteomes" id="UP000076420">
    <property type="component" value="Unassembled WGS sequence"/>
</dbReference>